<dbReference type="InterPro" id="IPR033124">
    <property type="entry name" value="Ser_caboxypep_his_AS"/>
</dbReference>
<dbReference type="FunFam" id="3.40.50.1820:FF:000096">
    <property type="entry name" value="Carboxypeptidase vitellogenic-like"/>
    <property type="match status" value="1"/>
</dbReference>
<dbReference type="EC" id="3.4.16.-" evidence="7"/>
<keyword evidence="5 7" id="KW-0378">Hydrolase</keyword>
<dbReference type="PROSITE" id="PS00131">
    <property type="entry name" value="CARBOXYPEPT_SER_SER"/>
    <property type="match status" value="1"/>
</dbReference>
<reference evidence="8" key="1">
    <citation type="journal article" date="2013" name="PLoS ONE">
        <title>Gene expression in gut symbiotic organ of stinkbug affected by extracellular bacterial symbiont.</title>
        <authorList>
            <person name="Futahashi R."/>
            <person name="Tanaka K."/>
            <person name="Tanahashi M."/>
            <person name="Nikoh N."/>
            <person name="Kikuchi Y."/>
            <person name="Lee B.L."/>
            <person name="Fukatsu T."/>
        </authorList>
    </citation>
    <scope>NUCLEOTIDE SEQUENCE</scope>
    <source>
        <tissue evidence="8">Midgut</tissue>
    </source>
</reference>
<evidence type="ECO:0000256" key="3">
    <source>
        <dbReference type="ARBA" id="ARBA00022670"/>
    </source>
</evidence>
<evidence type="ECO:0000256" key="5">
    <source>
        <dbReference type="ARBA" id="ARBA00022801"/>
    </source>
</evidence>
<evidence type="ECO:0000313" key="8">
    <source>
        <dbReference type="EMBL" id="BAN20310.1"/>
    </source>
</evidence>
<dbReference type="GO" id="GO:0006508">
    <property type="term" value="P:proteolysis"/>
    <property type="evidence" value="ECO:0007669"/>
    <property type="project" value="UniProtKB-KW"/>
</dbReference>
<dbReference type="GO" id="GO:0004185">
    <property type="term" value="F:serine-type carboxypeptidase activity"/>
    <property type="evidence" value="ECO:0007669"/>
    <property type="project" value="UniProtKB-UniRule"/>
</dbReference>
<dbReference type="Pfam" id="PF00450">
    <property type="entry name" value="Peptidase_S10"/>
    <property type="match status" value="1"/>
</dbReference>
<evidence type="ECO:0000256" key="4">
    <source>
        <dbReference type="ARBA" id="ARBA00022729"/>
    </source>
</evidence>
<dbReference type="Gene3D" id="3.40.50.1820">
    <property type="entry name" value="alpha/beta hydrolase"/>
    <property type="match status" value="1"/>
</dbReference>
<keyword evidence="4" id="KW-0732">Signal</keyword>
<organism evidence="8">
    <name type="scientific">Riptortus pedestris</name>
    <name type="common">Bean bug</name>
    <dbReference type="NCBI Taxonomy" id="329032"/>
    <lineage>
        <taxon>Eukaryota</taxon>
        <taxon>Metazoa</taxon>
        <taxon>Ecdysozoa</taxon>
        <taxon>Arthropoda</taxon>
        <taxon>Hexapoda</taxon>
        <taxon>Insecta</taxon>
        <taxon>Pterygota</taxon>
        <taxon>Neoptera</taxon>
        <taxon>Paraneoptera</taxon>
        <taxon>Hemiptera</taxon>
        <taxon>Heteroptera</taxon>
        <taxon>Panheteroptera</taxon>
        <taxon>Pentatomomorpha</taxon>
        <taxon>Coreoidea</taxon>
        <taxon>Alydidae</taxon>
        <taxon>Riptortus</taxon>
    </lineage>
</organism>
<dbReference type="InterPro" id="IPR018202">
    <property type="entry name" value="Ser_caboxypep_ser_AS"/>
</dbReference>
<keyword evidence="2 7" id="KW-0121">Carboxypeptidase</keyword>
<dbReference type="InterPro" id="IPR029058">
    <property type="entry name" value="AB_hydrolase_fold"/>
</dbReference>
<comment type="similarity">
    <text evidence="1 7">Belongs to the peptidase S10 family.</text>
</comment>
<keyword evidence="6" id="KW-0325">Glycoprotein</keyword>
<protein>
    <recommendedName>
        <fullName evidence="7">Carboxypeptidase</fullName>
        <ecNumber evidence="7">3.4.16.-</ecNumber>
    </recommendedName>
</protein>
<accession>R4WI98</accession>
<name>R4WI98_RIPPE</name>
<dbReference type="EMBL" id="AK417095">
    <property type="protein sequence ID" value="BAN20310.1"/>
    <property type="molecule type" value="mRNA"/>
</dbReference>
<dbReference type="PANTHER" id="PTHR11802">
    <property type="entry name" value="SERINE PROTEASE FAMILY S10 SERINE CARBOXYPEPTIDASE"/>
    <property type="match status" value="1"/>
</dbReference>
<evidence type="ECO:0000256" key="2">
    <source>
        <dbReference type="ARBA" id="ARBA00022645"/>
    </source>
</evidence>
<dbReference type="PRINTS" id="PR00724">
    <property type="entry name" value="CRBOXYPTASEC"/>
</dbReference>
<dbReference type="AlphaFoldDB" id="R4WI98"/>
<keyword evidence="3 7" id="KW-0645">Protease</keyword>
<sequence length="459" mass="52610">MISAIKFSVFIYFTNLISFSISLKILPPKSELGEPLFLTPYIENGEIEKAQLAAFVNPIVGDLSSYAGFITVNKSCSSNLFFWYFPAEEFPETAPLVVWLQGGQGASSMYGLFEENGPLYFEKDGTLKTRQHYWSKVLNMIYIDNPVGTGYSFTPYDDCYARDEERIGKELFAFLVQFLELFPHLEGNELFISGESYAGKYVPAVAYTIHENNEKNVSRINLKGIAIGNGLSDPENMMLYSDYFYQIGLIDSNQRSVFSGLEEEIVESIRQKNFTRATYIFQELILGAFVKDGTYFHNYTGFSFIYNILHDKIYSPYGDINKHIQSNQMRRILHVGDLEFHADLKVEKLLYDDIMKSIKPWMEVLIEKYRVLSYNGQLDLIVPYPCTLGFLHSLKWSGADTYKNSPRRKWVVGSDLAGYWKTAKGLTEVLVRNAGHMVPADQPVWAFDLITRFVFNKSF</sequence>
<proteinExistence type="evidence at transcript level"/>
<evidence type="ECO:0000256" key="1">
    <source>
        <dbReference type="ARBA" id="ARBA00009431"/>
    </source>
</evidence>
<evidence type="ECO:0000256" key="7">
    <source>
        <dbReference type="RuleBase" id="RU361156"/>
    </source>
</evidence>
<dbReference type="SUPFAM" id="SSF53474">
    <property type="entry name" value="alpha/beta-Hydrolases"/>
    <property type="match status" value="1"/>
</dbReference>
<evidence type="ECO:0000256" key="6">
    <source>
        <dbReference type="ARBA" id="ARBA00023180"/>
    </source>
</evidence>
<dbReference type="PANTHER" id="PTHR11802:SF472">
    <property type="entry name" value="SERINE CARBOXYPEPTIDASE CPVL-RELATED"/>
    <property type="match status" value="1"/>
</dbReference>
<dbReference type="InterPro" id="IPR001563">
    <property type="entry name" value="Peptidase_S10"/>
</dbReference>
<dbReference type="PROSITE" id="PS00560">
    <property type="entry name" value="CARBOXYPEPT_SER_HIS"/>
    <property type="match status" value="1"/>
</dbReference>